<dbReference type="Pfam" id="PF01822">
    <property type="entry name" value="WSC"/>
    <property type="match status" value="1"/>
</dbReference>
<evidence type="ECO:0000256" key="4">
    <source>
        <dbReference type="ARBA" id="ARBA00023136"/>
    </source>
</evidence>
<reference evidence="9" key="3">
    <citation type="submission" date="2011-03" db="EMBL/GenBank/DDBJ databases">
        <title>Annotation of Magnaporthe poae ATCC 64411.</title>
        <authorList>
            <person name="Ma L.-J."/>
            <person name="Dead R."/>
            <person name="Young S.K."/>
            <person name="Zeng Q."/>
            <person name="Gargeya S."/>
            <person name="Fitzgerald M."/>
            <person name="Haas B."/>
            <person name="Abouelleil A."/>
            <person name="Alvarado L."/>
            <person name="Arachchi H.M."/>
            <person name="Berlin A."/>
            <person name="Brown A."/>
            <person name="Chapman S.B."/>
            <person name="Chen Z."/>
            <person name="Dunbar C."/>
            <person name="Freedman E."/>
            <person name="Gearin G."/>
            <person name="Gellesch M."/>
            <person name="Goldberg J."/>
            <person name="Griggs A."/>
            <person name="Gujja S."/>
            <person name="Heiman D."/>
            <person name="Howarth C."/>
            <person name="Larson L."/>
            <person name="Lui A."/>
            <person name="MacDonald P.J.P."/>
            <person name="Mehta T."/>
            <person name="Montmayeur A."/>
            <person name="Murphy C."/>
            <person name="Neiman D."/>
            <person name="Pearson M."/>
            <person name="Priest M."/>
            <person name="Roberts A."/>
            <person name="Saif S."/>
            <person name="Shea T."/>
            <person name="Shenoy N."/>
            <person name="Sisk P."/>
            <person name="Stolte C."/>
            <person name="Sykes S."/>
            <person name="Yandava C."/>
            <person name="Wortman J."/>
            <person name="Nusbaum C."/>
            <person name="Birren B."/>
        </authorList>
    </citation>
    <scope>NUCLEOTIDE SEQUENCE</scope>
    <source>
        <strain evidence="9">ATCC 64411</strain>
    </source>
</reference>
<reference evidence="10" key="4">
    <citation type="journal article" date="2015" name="G3 (Bethesda)">
        <title>Genome sequences of three phytopathogenic species of the Magnaporthaceae family of fungi.</title>
        <authorList>
            <person name="Okagaki L.H."/>
            <person name="Nunes C.C."/>
            <person name="Sailsbery J."/>
            <person name="Clay B."/>
            <person name="Brown D."/>
            <person name="John T."/>
            <person name="Oh Y."/>
            <person name="Young N."/>
            <person name="Fitzgerald M."/>
            <person name="Haas B.J."/>
            <person name="Zeng Q."/>
            <person name="Young S."/>
            <person name="Adiconis X."/>
            <person name="Fan L."/>
            <person name="Levin J.Z."/>
            <person name="Mitchell T.K."/>
            <person name="Okubara P.A."/>
            <person name="Farman M.L."/>
            <person name="Kohn L.M."/>
            <person name="Birren B."/>
            <person name="Ma L.-J."/>
            <person name="Dean R.A."/>
        </authorList>
    </citation>
    <scope>NUCLEOTIDE SEQUENCE</scope>
    <source>
        <strain evidence="10">ATCC 64411 / 73-15</strain>
    </source>
</reference>
<feature type="signal peptide" evidence="7">
    <location>
        <begin position="1"/>
        <end position="28"/>
    </location>
</feature>
<gene>
    <name evidence="9" type="ORF">MAPG_01605</name>
</gene>
<dbReference type="EnsemblFungi" id="MAPG_01605T0">
    <property type="protein sequence ID" value="MAPG_01605T0"/>
    <property type="gene ID" value="MAPG_01605"/>
</dbReference>
<comment type="subcellular location">
    <subcellularLocation>
        <location evidence="1">Membrane</location>
        <topology evidence="1">Single-pass membrane protein</topology>
    </subcellularLocation>
</comment>
<dbReference type="InterPro" id="IPR051694">
    <property type="entry name" value="Immunoregulatory_rcpt-like"/>
</dbReference>
<dbReference type="STRING" id="644358.A0A0C4DP51"/>
<feature type="region of interest" description="Disordered" evidence="5">
    <location>
        <begin position="159"/>
        <end position="181"/>
    </location>
</feature>
<dbReference type="PANTHER" id="PTHR15549">
    <property type="entry name" value="PAIRED IMMUNOGLOBULIN-LIKE TYPE 2 RECEPTOR"/>
    <property type="match status" value="1"/>
</dbReference>
<dbReference type="GO" id="GO:0016020">
    <property type="term" value="C:membrane"/>
    <property type="evidence" value="ECO:0007669"/>
    <property type="project" value="UniProtKB-SubCell"/>
</dbReference>
<dbReference type="PANTHER" id="PTHR15549:SF30">
    <property type="entry name" value="MID2 DOMAIN-CONTAINING PROTEIN"/>
    <property type="match status" value="1"/>
</dbReference>
<dbReference type="GO" id="GO:0071944">
    <property type="term" value="C:cell periphery"/>
    <property type="evidence" value="ECO:0007669"/>
    <property type="project" value="UniProtKB-ARBA"/>
</dbReference>
<dbReference type="OMA" id="QIDPRMD"/>
<proteinExistence type="predicted"/>
<evidence type="ECO:0000256" key="2">
    <source>
        <dbReference type="ARBA" id="ARBA00022692"/>
    </source>
</evidence>
<feature type="region of interest" description="Disordered" evidence="5">
    <location>
        <begin position="125"/>
        <end position="145"/>
    </location>
</feature>
<evidence type="ECO:0000256" key="5">
    <source>
        <dbReference type="SAM" id="MobiDB-lite"/>
    </source>
</evidence>
<dbReference type="CDD" id="cd12087">
    <property type="entry name" value="TM_EGFR-like"/>
    <property type="match status" value="1"/>
</dbReference>
<keyword evidence="7" id="KW-0732">Signal</keyword>
<dbReference type="PROSITE" id="PS51212">
    <property type="entry name" value="WSC"/>
    <property type="match status" value="1"/>
</dbReference>
<protein>
    <recommendedName>
        <fullName evidence="8">WSC domain-containing protein</fullName>
    </recommendedName>
</protein>
<keyword evidence="4 6" id="KW-0472">Membrane</keyword>
<evidence type="ECO:0000256" key="3">
    <source>
        <dbReference type="ARBA" id="ARBA00022989"/>
    </source>
</evidence>
<evidence type="ECO:0000313" key="10">
    <source>
        <dbReference type="EnsemblFungi" id="MAPG_01605T0"/>
    </source>
</evidence>
<feature type="compositionally biased region" description="Polar residues" evidence="5">
    <location>
        <begin position="167"/>
        <end position="176"/>
    </location>
</feature>
<reference evidence="10" key="5">
    <citation type="submission" date="2015-06" db="UniProtKB">
        <authorList>
            <consortium name="EnsemblFungi"/>
        </authorList>
    </citation>
    <scope>IDENTIFICATION</scope>
    <source>
        <strain evidence="10">ATCC 64411</strain>
    </source>
</reference>
<keyword evidence="2 6" id="KW-0812">Transmembrane</keyword>
<dbReference type="AlphaFoldDB" id="A0A0C4DP51"/>
<feature type="transmembrane region" description="Helical" evidence="6">
    <location>
        <begin position="186"/>
        <end position="212"/>
    </location>
</feature>
<reference evidence="9" key="1">
    <citation type="submission" date="2010-05" db="EMBL/GenBank/DDBJ databases">
        <title>The Genome Sequence of Magnaporthe poae strain ATCC 64411.</title>
        <authorList>
            <consortium name="The Broad Institute Genome Sequencing Platform"/>
            <consortium name="Broad Institute Genome Sequencing Center for Infectious Disease"/>
            <person name="Ma L.-J."/>
            <person name="Dead R."/>
            <person name="Young S."/>
            <person name="Zeng Q."/>
            <person name="Koehrsen M."/>
            <person name="Alvarado L."/>
            <person name="Berlin A."/>
            <person name="Chapman S.B."/>
            <person name="Chen Z."/>
            <person name="Freedman E."/>
            <person name="Gellesch M."/>
            <person name="Goldberg J."/>
            <person name="Griggs A."/>
            <person name="Gujja S."/>
            <person name="Heilman E.R."/>
            <person name="Heiman D."/>
            <person name="Hepburn T."/>
            <person name="Howarth C."/>
            <person name="Jen D."/>
            <person name="Larson L."/>
            <person name="Mehta T."/>
            <person name="Neiman D."/>
            <person name="Pearson M."/>
            <person name="Roberts A."/>
            <person name="Saif S."/>
            <person name="Shea T."/>
            <person name="Shenoy N."/>
            <person name="Sisk P."/>
            <person name="Stolte C."/>
            <person name="Sykes S."/>
            <person name="Walk T."/>
            <person name="White J."/>
            <person name="Yandava C."/>
            <person name="Haas B."/>
            <person name="Nusbaum C."/>
            <person name="Birren B."/>
        </authorList>
    </citation>
    <scope>NUCLEOTIDE SEQUENCE</scope>
    <source>
        <strain evidence="9">ATCC 64411</strain>
    </source>
</reference>
<keyword evidence="3 6" id="KW-1133">Transmembrane helix</keyword>
<name>A0A0C4DP51_MAGP6</name>
<evidence type="ECO:0000313" key="11">
    <source>
        <dbReference type="Proteomes" id="UP000011715"/>
    </source>
</evidence>
<sequence>MILSRGQPTSWALAMAAVLFFWTSFAAAQLISVDYCSNINTGTTPANYSDFQSQGLCQVFCRDRKFGLAIVKQNNCWCSSILPANEIQVSTDKCKKSCPGFPPDFCGGDRTFGYMRINANPLTATAASGAEETSTTSAGGTTRRTTQLIETVTIDGVIKTVTAPANPDNTDPSEANRSGGGNGGGLGGGAIAGIVVGILAILAIGGIAGFLVMRRRKAKAEEDYEGSESPRGSGAAMAHVPRSPDGGDGFGGRPGGRRPTNATYGSDHSSGRRSSMLMPGDPRMNPSTGIYGRTDLNKSHDSFLSMQDNRDYSRPVHEPAKVLKVTNASPDDID</sequence>
<evidence type="ECO:0000259" key="8">
    <source>
        <dbReference type="PROSITE" id="PS51212"/>
    </source>
</evidence>
<reference evidence="11" key="2">
    <citation type="submission" date="2010-05" db="EMBL/GenBank/DDBJ databases">
        <title>The genome sequence of Magnaporthe poae strain ATCC 64411.</title>
        <authorList>
            <person name="Ma L.-J."/>
            <person name="Dead R."/>
            <person name="Young S."/>
            <person name="Zeng Q."/>
            <person name="Koehrsen M."/>
            <person name="Alvarado L."/>
            <person name="Berlin A."/>
            <person name="Chapman S.B."/>
            <person name="Chen Z."/>
            <person name="Freedman E."/>
            <person name="Gellesch M."/>
            <person name="Goldberg J."/>
            <person name="Griggs A."/>
            <person name="Gujja S."/>
            <person name="Heilman E.R."/>
            <person name="Heiman D."/>
            <person name="Hepburn T."/>
            <person name="Howarth C."/>
            <person name="Jen D."/>
            <person name="Larson L."/>
            <person name="Mehta T."/>
            <person name="Neiman D."/>
            <person name="Pearson M."/>
            <person name="Roberts A."/>
            <person name="Saif S."/>
            <person name="Shea T."/>
            <person name="Shenoy N."/>
            <person name="Sisk P."/>
            <person name="Stolte C."/>
            <person name="Sykes S."/>
            <person name="Walk T."/>
            <person name="White J."/>
            <person name="Yandava C."/>
            <person name="Haas B."/>
            <person name="Nusbaum C."/>
            <person name="Birren B."/>
        </authorList>
    </citation>
    <scope>NUCLEOTIDE SEQUENCE [LARGE SCALE GENOMIC DNA]</scope>
    <source>
        <strain evidence="11">ATCC 64411 / 73-15</strain>
    </source>
</reference>
<dbReference type="eggNOG" id="KOG4157">
    <property type="taxonomic scope" value="Eukaryota"/>
</dbReference>
<dbReference type="InterPro" id="IPR002889">
    <property type="entry name" value="WSC_carb-bd"/>
</dbReference>
<dbReference type="EMBL" id="GL876966">
    <property type="protein sequence ID" value="KLU82533.1"/>
    <property type="molecule type" value="Genomic_DNA"/>
</dbReference>
<dbReference type="EMBL" id="ADBL01000391">
    <property type="status" value="NOT_ANNOTATED_CDS"/>
    <property type="molecule type" value="Genomic_DNA"/>
</dbReference>
<organism evidence="10 11">
    <name type="scientific">Magnaporthiopsis poae (strain ATCC 64411 / 73-15)</name>
    <name type="common">Kentucky bluegrass fungus</name>
    <name type="synonym">Magnaporthe poae</name>
    <dbReference type="NCBI Taxonomy" id="644358"/>
    <lineage>
        <taxon>Eukaryota</taxon>
        <taxon>Fungi</taxon>
        <taxon>Dikarya</taxon>
        <taxon>Ascomycota</taxon>
        <taxon>Pezizomycotina</taxon>
        <taxon>Sordariomycetes</taxon>
        <taxon>Sordariomycetidae</taxon>
        <taxon>Magnaporthales</taxon>
        <taxon>Magnaporthaceae</taxon>
        <taxon>Magnaporthiopsis</taxon>
    </lineage>
</organism>
<dbReference type="SMART" id="SM00321">
    <property type="entry name" value="WSC"/>
    <property type="match status" value="1"/>
</dbReference>
<evidence type="ECO:0000313" key="9">
    <source>
        <dbReference type="EMBL" id="KLU82533.1"/>
    </source>
</evidence>
<evidence type="ECO:0000256" key="6">
    <source>
        <dbReference type="SAM" id="Phobius"/>
    </source>
</evidence>
<feature type="region of interest" description="Disordered" evidence="5">
    <location>
        <begin position="222"/>
        <end position="334"/>
    </location>
</feature>
<dbReference type="VEuPathDB" id="FungiDB:MAPG_01605"/>
<accession>A0A0C4DP51</accession>
<keyword evidence="11" id="KW-1185">Reference proteome</keyword>
<evidence type="ECO:0000256" key="7">
    <source>
        <dbReference type="SAM" id="SignalP"/>
    </source>
</evidence>
<evidence type="ECO:0000256" key="1">
    <source>
        <dbReference type="ARBA" id="ARBA00004167"/>
    </source>
</evidence>
<dbReference type="Proteomes" id="UP000011715">
    <property type="component" value="Unassembled WGS sequence"/>
</dbReference>
<dbReference type="OrthoDB" id="2537459at2759"/>
<feature type="chain" id="PRO_5009385186" description="WSC domain-containing protein" evidence="7">
    <location>
        <begin position="29"/>
        <end position="334"/>
    </location>
</feature>
<feature type="compositionally biased region" description="Basic and acidic residues" evidence="5">
    <location>
        <begin position="308"/>
        <end position="321"/>
    </location>
</feature>
<feature type="domain" description="WSC" evidence="8">
    <location>
        <begin position="30"/>
        <end position="118"/>
    </location>
</feature>